<dbReference type="InterPro" id="IPR013320">
    <property type="entry name" value="ConA-like_dom_sf"/>
</dbReference>
<dbReference type="OrthoDB" id="2582440at2"/>
<evidence type="ECO:0000256" key="1">
    <source>
        <dbReference type="ARBA" id="ARBA00022729"/>
    </source>
</evidence>
<evidence type="ECO:0000259" key="2">
    <source>
        <dbReference type="Pfam" id="PF26628"/>
    </source>
</evidence>
<dbReference type="GO" id="GO:0004553">
    <property type="term" value="F:hydrolase activity, hydrolyzing O-glycosyl compounds"/>
    <property type="evidence" value="ECO:0007669"/>
    <property type="project" value="UniProtKB-ARBA"/>
</dbReference>
<dbReference type="Pfam" id="PF13385">
    <property type="entry name" value="Laminin_G_3"/>
    <property type="match status" value="1"/>
</dbReference>
<dbReference type="RefSeq" id="WP_068825581.1">
    <property type="nucleotide sequence ID" value="NZ_CP014224.1"/>
</dbReference>
<organism evidence="3 4">
    <name type="scientific">Wenyingzhuangia fucanilytica</name>
    <dbReference type="NCBI Taxonomy" id="1790137"/>
    <lineage>
        <taxon>Bacteria</taxon>
        <taxon>Pseudomonadati</taxon>
        <taxon>Bacteroidota</taxon>
        <taxon>Flavobacteriia</taxon>
        <taxon>Flavobacteriales</taxon>
        <taxon>Flavobacteriaceae</taxon>
        <taxon>Wenyingzhuangia</taxon>
    </lineage>
</organism>
<dbReference type="Proteomes" id="UP000092967">
    <property type="component" value="Chromosome"/>
</dbReference>
<dbReference type="InterPro" id="IPR026444">
    <property type="entry name" value="Secre_tail"/>
</dbReference>
<reference evidence="3 4" key="1">
    <citation type="submission" date="2016-02" db="EMBL/GenBank/DDBJ databases">
        <authorList>
            <person name="Wen L."/>
            <person name="He K."/>
            <person name="Yang H."/>
        </authorList>
    </citation>
    <scope>NUCLEOTIDE SEQUENCE [LARGE SCALE GENOMIC DNA]</scope>
    <source>
        <strain evidence="3 4">CZ1127</strain>
    </source>
</reference>
<dbReference type="Gene3D" id="2.60.120.200">
    <property type="match status" value="1"/>
</dbReference>
<dbReference type="EMBL" id="CP014224">
    <property type="protein sequence ID" value="ANW95954.1"/>
    <property type="molecule type" value="Genomic_DNA"/>
</dbReference>
<evidence type="ECO:0000313" key="4">
    <source>
        <dbReference type="Proteomes" id="UP000092967"/>
    </source>
</evidence>
<name>A0A1B1Y5C5_9FLAO</name>
<dbReference type="SUPFAM" id="SSF49899">
    <property type="entry name" value="Concanavalin A-like lectins/glucanases"/>
    <property type="match status" value="1"/>
</dbReference>
<accession>A0A1B1Y5C5</accession>
<sequence>MINIFLKQKFFLFFLLIGFSYNLFSQTPGGVPGTILWLKADAGTNTTTNGEGITSWTDQSGNGFNATGTGDAVYSTVNAINGNPVIYFTDDDQPITGTTVIRGEGPNSSTDKSTSFIVQRKSSTSDDCFIEFYEGSSRQFYIDRRYDANEPFFTLPTGIQQIISVSDPGGSGSGADSNIYLNSNHFFTSENLFSTSWENGSYVIGDDSTGGNQLNGEIAEIIYFDYELTEANRKKIESYLAVKYGITLDNTDGGTDGDYVTSTGVNIWDASANATYHHEVIGIGRDDSSLLDQQKSTEFNSDPTLTIDKTSSFSNNLDYLIVGNDEGTLAFSTSGVPASITNKSQRTWKTEISGTPGTISISFTLGTSLTNSGNPSEYALLIDSDTDFTSGATIHTTGASINGNVLTFTNVNLSDGNFFTLAYTPIDEFPGNISSGLTHWFKADTGITTDGNGITTWEDQATTDGSDDATRDGGVSADYPIVQSNKHNYNSSVYFANGNNGYLDFDLSDIKDSDYNIIGIIERTNTNDHNYFIGTTSTTTNQGLRIGYRNNNSNPRYLFQQQGTSVSNSFDDYNASTEKATLIRGTLDNGVEQTISALMNGNEVSNTDASDTDFLTGAAPGVLGRGNRSDRGFQGYVSEVIIYNSALSTLDLSKIESYLAIKYALTLDNSGGGTDGDYVDSASNTLWDASENATYHNEIIGIGRDDTSTLNQFKSSEPISSTNLTIEKTGSFSNNQDFLIIGNDNGTIGLTTTGISPVYSERIERTWKAAVSGSVGGVTISITLPATSTGNTGDYALLIDSDTDFSDSNIHTTGVSLDGDVVTFTNVNLSDGDVFTLGIGLSFGPANVTSGLTHWFRADDGTSTTSDGVAITQWDNLTGSNNATQAGASDYPTYKENLHNFNPSVYISNGDNGYFDVNLNGINDSDYNIISIVERELTEDENYILGTTATTSNQGLHFGYRNNSSLTLAQYGNDIDVTVNNYNDPAVSRALIRGQLDSSSGKIIQELRDGSFSENSHGTTSFLTGDNSGVLGRGYGTNGFKGYVSELIIYNSTLSNTDLAKIFSYLAIKYGMTLSASDGVTNGDYLDSNGNVLWDASENSTYHHDVAGIGYDVASNLIQKQSKSASSDDILSVSIYSSVTATNNLNLGAFDDNLDYLIWGNNGTTSSISLETHVSSENACLKQLDRDWKISNNGNISNVTLQFDLSSFTSRDFSLIIDLDGDGDYTTGTIETISTGTITGDNIVYTNVTLPNDCVFTLVDNSSDIVYQVGAWVGGAGTGEEFDNSATDLVKSVEIKEDVTLSDDANCKCLKISNGAKVTVQANDILTVTHTLNSNGFIYLYENAQLVQTNATDTNSGIGKVYQILNEATDSGYRFNYLSSPVQTSGTYDLATHLKFNTNALNIEENTTPTFMDNDSDGFGTTISSKWFYTFPNTLNFVKIDENTDINAGLGFTMKGTNQANRYNFMGTPNNGDITPISITTNNYVLLGNPYPSALDIDAFNTAMLSGNITDGVVYLWDQPTGDSHYQTQYDGGYATRANGVSAPAAGVTNATTPTNVLKPMQGFLVAGGTTGGNITFTNSMRLTNTSTSGEKFYRTSKVKNVLKPVVRLGFEFTENDKTFHRQLVAVANGGSLEVELGKDAYMFDYFANDAYWVLPNDPYRFVINDVPVPDESLSLDLGVVVDQTREITFKLDDVEGLSTELYLLDKEEETLTNIKEEVYKTTVTSGEYTNRFSLVFKEDQNLDSEHHNLSKNTVIYVDEANKEISVVAENKSINSVSVYSMSGELLATANNKTKSNSLVVSLKNASSQIYLVKVVTNNGTFSQKVFFK</sequence>
<dbReference type="KEGG" id="wfu:AXE80_06525"/>
<dbReference type="GO" id="GO:0005975">
    <property type="term" value="P:carbohydrate metabolic process"/>
    <property type="evidence" value="ECO:0007669"/>
    <property type="project" value="UniProtKB-ARBA"/>
</dbReference>
<protein>
    <recommendedName>
        <fullName evidence="2">DUF8202 domain-containing protein</fullName>
    </recommendedName>
</protein>
<dbReference type="NCBIfam" id="TIGR04183">
    <property type="entry name" value="Por_Secre_tail"/>
    <property type="match status" value="1"/>
</dbReference>
<evidence type="ECO:0000313" key="3">
    <source>
        <dbReference type="EMBL" id="ANW95954.1"/>
    </source>
</evidence>
<feature type="domain" description="DUF8202" evidence="2">
    <location>
        <begin position="652"/>
        <end position="832"/>
    </location>
</feature>
<dbReference type="Pfam" id="PF26628">
    <property type="entry name" value="DUF8202"/>
    <property type="match status" value="3"/>
</dbReference>
<feature type="domain" description="DUF8202" evidence="2">
    <location>
        <begin position="233"/>
        <end position="416"/>
    </location>
</feature>
<keyword evidence="4" id="KW-1185">Reference proteome</keyword>
<dbReference type="STRING" id="1790137.AXE80_06525"/>
<dbReference type="InterPro" id="IPR058515">
    <property type="entry name" value="DUF8202"/>
</dbReference>
<gene>
    <name evidence="3" type="ORF">AXE80_06525</name>
</gene>
<feature type="domain" description="DUF8202" evidence="2">
    <location>
        <begin position="1059"/>
        <end position="1252"/>
    </location>
</feature>
<keyword evidence="1" id="KW-0732">Signal</keyword>
<proteinExistence type="predicted"/>